<dbReference type="PANTHER" id="PTHR37028:SF4">
    <property type="entry name" value="ALMS MOTIF DOMAIN-CONTAINING PROTEIN"/>
    <property type="match status" value="1"/>
</dbReference>
<feature type="region of interest" description="Disordered" evidence="1">
    <location>
        <begin position="424"/>
        <end position="456"/>
    </location>
</feature>
<name>A0AAE0LBN2_9CHLO</name>
<keyword evidence="3" id="KW-1185">Reference proteome</keyword>
<accession>A0AAE0LBN2</accession>
<feature type="compositionally biased region" description="Low complexity" evidence="1">
    <location>
        <begin position="437"/>
        <end position="448"/>
    </location>
</feature>
<sequence>MALREVDKRELFERLHSERLACKGLGLPPEKSSSAKDVAEATFTPKLNKQTQELVREMWDGVPRMSRIEYLYRQGVEKSRKLERRPKMRDSGVTLGPRTEPADYTNGAELFPWKHVDHYLTAMRDERESKDVMENCTFSPEINRNSKQYSKSYGRTPLLQRCSHWKLEREMKLNKERVKKETEDFSECTFQPAISNNISTLTLQEAQRMRLMRSLSPGRQLSKYHIEGSSWGDKWQGGLGLSRTTFHSSPSRDRPKSAPSLRSPLVAKTRSDGTVIPIHEHLHMKPIGNRKIFEDLPSQDSESVASLRRSLKYSPVRMKPEEENQLRSTVSSLTCSEAAAVAAADADDELPGILALLSQPQPPKPGDLEFEDKHCKRLSAARDQRNKKAELLNKYSGATWSPGATRPKEFKFAVKSRTGHIKSLKAPVTAENSPFNSLMRSSTSMSSSYQPVTPRS</sequence>
<proteinExistence type="predicted"/>
<comment type="caution">
    <text evidence="2">The sequence shown here is derived from an EMBL/GenBank/DDBJ whole genome shotgun (WGS) entry which is preliminary data.</text>
</comment>
<evidence type="ECO:0000313" key="3">
    <source>
        <dbReference type="Proteomes" id="UP001190700"/>
    </source>
</evidence>
<feature type="region of interest" description="Disordered" evidence="1">
    <location>
        <begin position="81"/>
        <end position="101"/>
    </location>
</feature>
<dbReference type="Proteomes" id="UP001190700">
    <property type="component" value="Unassembled WGS sequence"/>
</dbReference>
<protein>
    <submittedName>
        <fullName evidence="2">Uncharacterized protein</fullName>
    </submittedName>
</protein>
<dbReference type="PANTHER" id="PTHR37028">
    <property type="entry name" value="UNNAMED PRODUCT-RELATED"/>
    <property type="match status" value="1"/>
</dbReference>
<dbReference type="AlphaFoldDB" id="A0AAE0LBN2"/>
<reference evidence="2 3" key="1">
    <citation type="journal article" date="2015" name="Genome Biol. Evol.">
        <title>Comparative Genomics of a Bacterivorous Green Alga Reveals Evolutionary Causalities and Consequences of Phago-Mixotrophic Mode of Nutrition.</title>
        <authorList>
            <person name="Burns J.A."/>
            <person name="Paasch A."/>
            <person name="Narechania A."/>
            <person name="Kim E."/>
        </authorList>
    </citation>
    <scope>NUCLEOTIDE SEQUENCE [LARGE SCALE GENOMIC DNA]</scope>
    <source>
        <strain evidence="2 3">PLY_AMNH</strain>
    </source>
</reference>
<organism evidence="2 3">
    <name type="scientific">Cymbomonas tetramitiformis</name>
    <dbReference type="NCBI Taxonomy" id="36881"/>
    <lineage>
        <taxon>Eukaryota</taxon>
        <taxon>Viridiplantae</taxon>
        <taxon>Chlorophyta</taxon>
        <taxon>Pyramimonadophyceae</taxon>
        <taxon>Pyramimonadales</taxon>
        <taxon>Pyramimonadaceae</taxon>
        <taxon>Cymbomonas</taxon>
    </lineage>
</organism>
<feature type="region of interest" description="Disordered" evidence="1">
    <location>
        <begin position="242"/>
        <end position="264"/>
    </location>
</feature>
<gene>
    <name evidence="2" type="ORF">CYMTET_13249</name>
</gene>
<dbReference type="EMBL" id="LGRX02005257">
    <property type="protein sequence ID" value="KAK3278840.1"/>
    <property type="molecule type" value="Genomic_DNA"/>
</dbReference>
<evidence type="ECO:0000256" key="1">
    <source>
        <dbReference type="SAM" id="MobiDB-lite"/>
    </source>
</evidence>
<evidence type="ECO:0000313" key="2">
    <source>
        <dbReference type="EMBL" id="KAK3278840.1"/>
    </source>
</evidence>